<feature type="compositionally biased region" description="Basic and acidic residues" evidence="1">
    <location>
        <begin position="62"/>
        <end position="73"/>
    </location>
</feature>
<organism evidence="2 3">
    <name type="scientific">Moesziomyces aphidis</name>
    <name type="common">Pseudozyma aphidis</name>
    <dbReference type="NCBI Taxonomy" id="84754"/>
    <lineage>
        <taxon>Eukaryota</taxon>
        <taxon>Fungi</taxon>
        <taxon>Dikarya</taxon>
        <taxon>Basidiomycota</taxon>
        <taxon>Ustilaginomycotina</taxon>
        <taxon>Ustilaginomycetes</taxon>
        <taxon>Ustilaginales</taxon>
        <taxon>Ustilaginaceae</taxon>
        <taxon>Moesziomyces</taxon>
    </lineage>
</organism>
<dbReference type="AlphaFoldDB" id="W3VQA6"/>
<keyword evidence="3" id="KW-1185">Reference proteome</keyword>
<evidence type="ECO:0000313" key="3">
    <source>
        <dbReference type="Proteomes" id="UP000019462"/>
    </source>
</evidence>
<dbReference type="HOGENOM" id="CLU_1993582_0_0_1"/>
<proteinExistence type="predicted"/>
<feature type="region of interest" description="Disordered" evidence="1">
    <location>
        <begin position="1"/>
        <end position="25"/>
    </location>
</feature>
<dbReference type="OrthoDB" id="10606563at2759"/>
<reference evidence="2 3" key="1">
    <citation type="journal article" date="2014" name="Genome Announc.">
        <title>Genome sequence of the basidiomycetous fungus Pseudozyma aphidis DSM70725, an efficient producer of biosurfactant mannosylerythritol lipids.</title>
        <authorList>
            <person name="Lorenz S."/>
            <person name="Guenther M."/>
            <person name="Grumaz C."/>
            <person name="Rupp S."/>
            <person name="Zibek S."/>
            <person name="Sohn K."/>
        </authorList>
    </citation>
    <scope>NUCLEOTIDE SEQUENCE [LARGE SCALE GENOMIC DNA]</scope>
    <source>
        <strain evidence="3">ATCC 32657 / CBS 517.83 / DSM 70725 / JCM 10318 / NBRC 10182 / NRRL Y-7954 / St-0401</strain>
    </source>
</reference>
<protein>
    <submittedName>
        <fullName evidence="2">Uncharacterized protein</fullName>
    </submittedName>
</protein>
<accession>W3VQA6</accession>
<comment type="caution">
    <text evidence="2">The sequence shown here is derived from an EMBL/GenBank/DDBJ whole genome shotgun (WGS) entry which is preliminary data.</text>
</comment>
<feature type="region of interest" description="Disordered" evidence="1">
    <location>
        <begin position="46"/>
        <end position="101"/>
    </location>
</feature>
<gene>
    <name evidence="2" type="ORF">PaG_01963</name>
</gene>
<dbReference type="Proteomes" id="UP000019462">
    <property type="component" value="Unassembled WGS sequence"/>
</dbReference>
<name>W3VQA6_MOEAP</name>
<evidence type="ECO:0000313" key="2">
    <source>
        <dbReference type="EMBL" id="ETS63660.1"/>
    </source>
</evidence>
<dbReference type="EMBL" id="AWNI01000008">
    <property type="protein sequence ID" value="ETS63660.1"/>
    <property type="molecule type" value="Genomic_DNA"/>
</dbReference>
<sequence>MSSPVPLRQRAKMQDLPTLVREQQTASRLCPTMDAFRSGGEHGVVMAPAFMPAERKRRPRRSGSEATERRAPRTEQGPTKPSQRRGGALSRVAGHTAGPGQTQRMFAGVQTERAASCVTPSCGGK</sequence>
<evidence type="ECO:0000256" key="1">
    <source>
        <dbReference type="SAM" id="MobiDB-lite"/>
    </source>
</evidence>